<dbReference type="PANTHER" id="PTHR10783">
    <property type="entry name" value="XENOTROPIC AND POLYTROPIC RETROVIRUS RECEPTOR 1-RELATED"/>
    <property type="match status" value="1"/>
</dbReference>
<dbReference type="CDD" id="cd14477">
    <property type="entry name" value="SPX_XPR1_like"/>
    <property type="match status" value="1"/>
</dbReference>
<feature type="transmembrane region" description="Helical" evidence="6">
    <location>
        <begin position="390"/>
        <end position="411"/>
    </location>
</feature>
<protein>
    <recommendedName>
        <fullName evidence="11">Xenotropic and polytropic retrovirus receptor 1-like protein</fullName>
    </recommendedName>
</protein>
<evidence type="ECO:0000313" key="9">
    <source>
        <dbReference type="EMBL" id="CAF1498397.1"/>
    </source>
</evidence>
<comment type="similarity">
    <text evidence="2">Belongs to the SYG1 (TC 2.A.94) family.</text>
</comment>
<organism evidence="9 10">
    <name type="scientific">Adineta ricciae</name>
    <name type="common">Rotifer</name>
    <dbReference type="NCBI Taxonomy" id="249248"/>
    <lineage>
        <taxon>Eukaryota</taxon>
        <taxon>Metazoa</taxon>
        <taxon>Spiralia</taxon>
        <taxon>Gnathifera</taxon>
        <taxon>Rotifera</taxon>
        <taxon>Eurotatoria</taxon>
        <taxon>Bdelloidea</taxon>
        <taxon>Adinetida</taxon>
        <taxon>Adinetidae</taxon>
        <taxon>Adineta</taxon>
    </lineage>
</organism>
<dbReference type="InterPro" id="IPR004342">
    <property type="entry name" value="EXS_C"/>
</dbReference>
<dbReference type="Pfam" id="PF03105">
    <property type="entry name" value="SPX"/>
    <property type="match status" value="1"/>
</dbReference>
<dbReference type="GO" id="GO:0006817">
    <property type="term" value="P:phosphate ion transport"/>
    <property type="evidence" value="ECO:0007669"/>
    <property type="project" value="TreeGrafter"/>
</dbReference>
<evidence type="ECO:0000256" key="6">
    <source>
        <dbReference type="SAM" id="Phobius"/>
    </source>
</evidence>
<keyword evidence="3 6" id="KW-0812">Transmembrane</keyword>
<evidence type="ECO:0000256" key="4">
    <source>
        <dbReference type="ARBA" id="ARBA00022989"/>
    </source>
</evidence>
<gene>
    <name evidence="9" type="ORF">EDS130_LOCUS42470</name>
</gene>
<dbReference type="PANTHER" id="PTHR10783:SF103">
    <property type="entry name" value="SOLUTE CARRIER FAMILY 53 MEMBER 1"/>
    <property type="match status" value="1"/>
</dbReference>
<dbReference type="PROSITE" id="PS51382">
    <property type="entry name" value="SPX"/>
    <property type="match status" value="1"/>
</dbReference>
<sequence>MKFGVHLLANLTPEWNRQYIQYEYLKDFLDKAMQQSVILNEKSRLEEYFCHVDEEFFQFCEKEVTKINTFFAEKLAEAMRRFTTLKDEIDYRKMIYGDNCSNDKCSVSFIHKTNRIGISNGEAKLMKQMSRFVPDRLFQDKRRLSSVKTLKLAFSEYYLMLILLQKYQLLNFTGFVKILKKHDKLFQTTRGEQFRKSHIETAAFYTATKVTELIRDVEKIYTSELESGDRTRAMKRLRVPPLEEIQSSSVTFRLGIFIGNISQHCTVKDRKKNILFSIGILGVLIPLLIILIIILRKSQSGAVVRWRDGFHLYRSSFLIILQVILTGINIYGWTSSGVNHILIFEIDPRNHLTYQQLLEIGTCLCVLWSFSFIVFVITSYLDYYPFVHPLIFVIFLLVFFFNPFPILYYSARCWLMKTLVLVFTAAFHPIRFADNWLCNQLTSLELAFYDCEYYFCFYFSNSDWWKTNLIASSLPSGIFCTGWTKFLLQAFLLAIPSSLRFTQCIRRYYDTKAKYPHLLNAGKYAMGFTVAITNSLRRASMSLSETYSTNPKTNPFIYLWIITALINSTYKLIWDVKMDWGLFHKNAGENRFLRDHIIYSSKNYYYYGIVQDLFLRYSWTINIFIQFHTEAAEYADVIGFVFGLLELIRRFSWNFFRLENEHLNNCGRYRAIRDISIKPISTDIDFMAVNQKSNVRFRRKKDEKEMINENEENFKKVTK</sequence>
<dbReference type="InterPro" id="IPR004331">
    <property type="entry name" value="SPX_dom"/>
</dbReference>
<evidence type="ECO:0000256" key="1">
    <source>
        <dbReference type="ARBA" id="ARBA00004141"/>
    </source>
</evidence>
<dbReference type="AlphaFoldDB" id="A0A815T1M8"/>
<dbReference type="GO" id="GO:0005794">
    <property type="term" value="C:Golgi apparatus"/>
    <property type="evidence" value="ECO:0007669"/>
    <property type="project" value="TreeGrafter"/>
</dbReference>
<dbReference type="PROSITE" id="PS51380">
    <property type="entry name" value="EXS"/>
    <property type="match status" value="1"/>
</dbReference>
<feature type="transmembrane region" description="Helical" evidence="6">
    <location>
        <begin position="556"/>
        <end position="574"/>
    </location>
</feature>
<dbReference type="EMBL" id="CAJNOJ010000621">
    <property type="protein sequence ID" value="CAF1498397.1"/>
    <property type="molecule type" value="Genomic_DNA"/>
</dbReference>
<keyword evidence="4 6" id="KW-1133">Transmembrane helix</keyword>
<feature type="domain" description="EXS" evidence="7">
    <location>
        <begin position="480"/>
        <end position="690"/>
    </location>
</feature>
<dbReference type="Pfam" id="PF03124">
    <property type="entry name" value="EXS"/>
    <property type="match status" value="1"/>
</dbReference>
<dbReference type="GO" id="GO:0016036">
    <property type="term" value="P:cellular response to phosphate starvation"/>
    <property type="evidence" value="ECO:0007669"/>
    <property type="project" value="TreeGrafter"/>
</dbReference>
<evidence type="ECO:0000313" key="10">
    <source>
        <dbReference type="Proteomes" id="UP000663852"/>
    </source>
</evidence>
<dbReference type="Proteomes" id="UP000663852">
    <property type="component" value="Unassembled WGS sequence"/>
</dbReference>
<feature type="transmembrane region" description="Helical" evidence="6">
    <location>
        <begin position="274"/>
        <end position="295"/>
    </location>
</feature>
<reference evidence="9" key="1">
    <citation type="submission" date="2021-02" db="EMBL/GenBank/DDBJ databases">
        <authorList>
            <person name="Nowell W R."/>
        </authorList>
    </citation>
    <scope>NUCLEOTIDE SEQUENCE</scope>
</reference>
<proteinExistence type="inferred from homology"/>
<accession>A0A815T1M8</accession>
<comment type="caution">
    <text evidence="9">The sequence shown here is derived from an EMBL/GenBank/DDBJ whole genome shotgun (WGS) entry which is preliminary data.</text>
</comment>
<dbReference type="GO" id="GO:0000822">
    <property type="term" value="F:inositol hexakisphosphate binding"/>
    <property type="evidence" value="ECO:0007669"/>
    <property type="project" value="TreeGrafter"/>
</dbReference>
<evidence type="ECO:0000256" key="2">
    <source>
        <dbReference type="ARBA" id="ARBA00009665"/>
    </source>
</evidence>
<evidence type="ECO:0000259" key="8">
    <source>
        <dbReference type="PROSITE" id="PS51382"/>
    </source>
</evidence>
<name>A0A815T1M8_ADIRI</name>
<keyword evidence="5 6" id="KW-0472">Membrane</keyword>
<dbReference type="OrthoDB" id="9970435at2759"/>
<feature type="domain" description="SPX" evidence="8">
    <location>
        <begin position="1"/>
        <end position="196"/>
    </location>
</feature>
<evidence type="ECO:0000256" key="3">
    <source>
        <dbReference type="ARBA" id="ARBA00022692"/>
    </source>
</evidence>
<evidence type="ECO:0000256" key="5">
    <source>
        <dbReference type="ARBA" id="ARBA00023136"/>
    </source>
</evidence>
<feature type="transmembrane region" description="Helical" evidence="6">
    <location>
        <begin position="354"/>
        <end position="378"/>
    </location>
</feature>
<evidence type="ECO:0008006" key="11">
    <source>
        <dbReference type="Google" id="ProtNLM"/>
    </source>
</evidence>
<comment type="subcellular location">
    <subcellularLocation>
        <location evidence="1">Membrane</location>
        <topology evidence="1">Multi-pass membrane protein</topology>
    </subcellularLocation>
</comment>
<evidence type="ECO:0000259" key="7">
    <source>
        <dbReference type="PROSITE" id="PS51380"/>
    </source>
</evidence>
<dbReference type="GO" id="GO:0005886">
    <property type="term" value="C:plasma membrane"/>
    <property type="evidence" value="ECO:0007669"/>
    <property type="project" value="TreeGrafter"/>
</dbReference>
<feature type="transmembrane region" description="Helical" evidence="6">
    <location>
        <begin position="316"/>
        <end position="334"/>
    </location>
</feature>